<name>A0A8B7NPY9_HYAAZ</name>
<dbReference type="GeneID" id="108672591"/>
<dbReference type="KEGG" id="hazt:108672591"/>
<sequence length="262" mass="29673">MELIGKAGRFYRLSSTEIAAQKDDLKAEIKRLFEGPDEDVFWKPNILLVMIKADDLRSKLKRWRRLVQLHPKDIKLYLHNQPTKTYQPNDDLIRPMLNTQVKVIDFDGCVGTSEGVTALGAVTRGARLNLYLATPLDLTNLSGTAKELVVYTRPLLPDTRTYALPAIPRPWLCVYIDGPVEESWNSVAYTITHFAPAGEVKRFEELWLCNSMIRPDEVNQLLDSLQAAKVRTHSEGNTRASPTSSANREIWLHVTETSRANS</sequence>
<evidence type="ECO:0000313" key="2">
    <source>
        <dbReference type="RefSeq" id="XP_018015777.1"/>
    </source>
</evidence>
<organism evidence="1 2">
    <name type="scientific">Hyalella azteca</name>
    <name type="common">Amphipod</name>
    <dbReference type="NCBI Taxonomy" id="294128"/>
    <lineage>
        <taxon>Eukaryota</taxon>
        <taxon>Metazoa</taxon>
        <taxon>Ecdysozoa</taxon>
        <taxon>Arthropoda</taxon>
        <taxon>Crustacea</taxon>
        <taxon>Multicrustacea</taxon>
        <taxon>Malacostraca</taxon>
        <taxon>Eumalacostraca</taxon>
        <taxon>Peracarida</taxon>
        <taxon>Amphipoda</taxon>
        <taxon>Senticaudata</taxon>
        <taxon>Talitrida</taxon>
        <taxon>Talitroidea</taxon>
        <taxon>Hyalellidae</taxon>
        <taxon>Hyalella</taxon>
    </lineage>
</organism>
<keyword evidence="1" id="KW-1185">Reference proteome</keyword>
<evidence type="ECO:0000313" key="1">
    <source>
        <dbReference type="Proteomes" id="UP000694843"/>
    </source>
</evidence>
<dbReference type="AlphaFoldDB" id="A0A8B7NPY9"/>
<reference evidence="2" key="1">
    <citation type="submission" date="2025-08" db="UniProtKB">
        <authorList>
            <consortium name="RefSeq"/>
        </authorList>
    </citation>
    <scope>IDENTIFICATION</scope>
    <source>
        <tissue evidence="2">Whole organism</tissue>
    </source>
</reference>
<accession>A0A8B7NPY9</accession>
<protein>
    <submittedName>
        <fullName evidence="2">Uncharacterized protein LOC108672591</fullName>
    </submittedName>
</protein>
<dbReference type="RefSeq" id="XP_018015777.1">
    <property type="nucleotide sequence ID" value="XM_018160288.2"/>
</dbReference>
<gene>
    <name evidence="2" type="primary">LOC108672591</name>
</gene>
<proteinExistence type="predicted"/>
<dbReference type="Proteomes" id="UP000694843">
    <property type="component" value="Unplaced"/>
</dbReference>